<evidence type="ECO:0000259" key="2">
    <source>
        <dbReference type="Pfam" id="PF13386"/>
    </source>
</evidence>
<dbReference type="PANTHER" id="PTHR42208:SF1">
    <property type="entry name" value="HEAVY METAL TRANSPORTER"/>
    <property type="match status" value="1"/>
</dbReference>
<keyword evidence="1" id="KW-1133">Transmembrane helix</keyword>
<evidence type="ECO:0000313" key="4">
    <source>
        <dbReference type="Proteomes" id="UP000190897"/>
    </source>
</evidence>
<dbReference type="Proteomes" id="UP000190897">
    <property type="component" value="Unassembled WGS sequence"/>
</dbReference>
<protein>
    <recommendedName>
        <fullName evidence="2">Urease accessory protein UreH-like transmembrane domain-containing protein</fullName>
    </recommendedName>
</protein>
<accession>A0A1T5DB47</accession>
<dbReference type="PANTHER" id="PTHR42208">
    <property type="entry name" value="HEAVY METAL TRANSPORTER-RELATED"/>
    <property type="match status" value="1"/>
</dbReference>
<gene>
    <name evidence="3" type="ORF">SAMN05660293_01485</name>
</gene>
<dbReference type="RefSeq" id="WP_141110232.1">
    <property type="nucleotide sequence ID" value="NZ_FUZA01000002.1"/>
</dbReference>
<feature type="transmembrane region" description="Helical" evidence="1">
    <location>
        <begin position="6"/>
        <end position="33"/>
    </location>
</feature>
<keyword evidence="4" id="KW-1185">Reference proteome</keyword>
<dbReference type="OrthoDB" id="594443at2"/>
<feature type="transmembrane region" description="Helical" evidence="1">
    <location>
        <begin position="54"/>
        <end position="76"/>
    </location>
</feature>
<keyword evidence="1" id="KW-0472">Membrane</keyword>
<dbReference type="Pfam" id="PF13386">
    <property type="entry name" value="DsbD_2"/>
    <property type="match status" value="1"/>
</dbReference>
<organism evidence="3 4">
    <name type="scientific">Dyadobacter psychrophilus</name>
    <dbReference type="NCBI Taxonomy" id="651661"/>
    <lineage>
        <taxon>Bacteria</taxon>
        <taxon>Pseudomonadati</taxon>
        <taxon>Bacteroidota</taxon>
        <taxon>Cytophagia</taxon>
        <taxon>Cytophagales</taxon>
        <taxon>Spirosomataceae</taxon>
        <taxon>Dyadobacter</taxon>
    </lineage>
</organism>
<feature type="transmembrane region" description="Helical" evidence="1">
    <location>
        <begin position="82"/>
        <end position="107"/>
    </location>
</feature>
<feature type="transmembrane region" description="Helical" evidence="1">
    <location>
        <begin position="161"/>
        <end position="182"/>
    </location>
</feature>
<dbReference type="InterPro" id="IPR039447">
    <property type="entry name" value="UreH-like_TM_dom"/>
</dbReference>
<reference evidence="4" key="1">
    <citation type="submission" date="2017-02" db="EMBL/GenBank/DDBJ databases">
        <authorList>
            <person name="Varghese N."/>
            <person name="Submissions S."/>
        </authorList>
    </citation>
    <scope>NUCLEOTIDE SEQUENCE [LARGE SCALE GENOMIC DNA]</scope>
    <source>
        <strain evidence="4">DSM 22270</strain>
    </source>
</reference>
<feature type="transmembrane region" description="Helical" evidence="1">
    <location>
        <begin position="127"/>
        <end position="149"/>
    </location>
</feature>
<sequence length="235" mass="25468">MNNALPYLALTMGLLSSFHCIGMCGPIALALPVQRGNAWQRSSGLLAYNVGRACSYALLGALVGAFSNALALMGYLKYASLLAGLFMLVYVIWPKAFTRFLVAPAILRQPVNFIKNQMAALLGSRKLHGWLLLGSLNGLLPCGLVYLALMSSLATGSSAAGSIFMFVFGMGTWPAMMAVGFFKNWVTPAVRSKFHQITPIFIAFAGIWLLYRSTLFQYPHASYSAVKPITECHGK</sequence>
<proteinExistence type="predicted"/>
<keyword evidence="1" id="KW-0812">Transmembrane</keyword>
<evidence type="ECO:0000313" key="3">
    <source>
        <dbReference type="EMBL" id="SKB68836.1"/>
    </source>
</evidence>
<dbReference type="AlphaFoldDB" id="A0A1T5DB47"/>
<feature type="domain" description="Urease accessory protein UreH-like transmembrane" evidence="2">
    <location>
        <begin position="9"/>
        <end position="208"/>
    </location>
</feature>
<evidence type="ECO:0000256" key="1">
    <source>
        <dbReference type="SAM" id="Phobius"/>
    </source>
</evidence>
<dbReference type="STRING" id="651661.SAMN05660293_01485"/>
<name>A0A1T5DB47_9BACT</name>
<feature type="transmembrane region" description="Helical" evidence="1">
    <location>
        <begin position="194"/>
        <end position="211"/>
    </location>
</feature>
<dbReference type="EMBL" id="FUZA01000002">
    <property type="protein sequence ID" value="SKB68836.1"/>
    <property type="molecule type" value="Genomic_DNA"/>
</dbReference>